<sequence length="96" mass="10812">MQRSFFNRKEGTTEVTTSHSNDGWAGWDEAKDDGYDNFNNGASSKKAIGDNGKSDASWSGGGFPFLKREKPQNEPNSKQRWRRVASIRKAEKNLKT</sequence>
<evidence type="ECO:0000313" key="2">
    <source>
        <dbReference type="EMBL" id="PPS06309.1"/>
    </source>
</evidence>
<evidence type="ECO:0000313" key="3">
    <source>
        <dbReference type="Proteomes" id="UP000239757"/>
    </source>
</evidence>
<name>A0A2P5XSH2_GOSBA</name>
<proteinExistence type="predicted"/>
<evidence type="ECO:0000256" key="1">
    <source>
        <dbReference type="SAM" id="MobiDB-lite"/>
    </source>
</evidence>
<dbReference type="Proteomes" id="UP000239757">
    <property type="component" value="Unassembled WGS sequence"/>
</dbReference>
<organism evidence="2 3">
    <name type="scientific">Gossypium barbadense</name>
    <name type="common">Sea Island cotton</name>
    <name type="synonym">Hibiscus barbadensis</name>
    <dbReference type="NCBI Taxonomy" id="3634"/>
    <lineage>
        <taxon>Eukaryota</taxon>
        <taxon>Viridiplantae</taxon>
        <taxon>Streptophyta</taxon>
        <taxon>Embryophyta</taxon>
        <taxon>Tracheophyta</taxon>
        <taxon>Spermatophyta</taxon>
        <taxon>Magnoliopsida</taxon>
        <taxon>eudicotyledons</taxon>
        <taxon>Gunneridae</taxon>
        <taxon>Pentapetalae</taxon>
        <taxon>rosids</taxon>
        <taxon>malvids</taxon>
        <taxon>Malvales</taxon>
        <taxon>Malvaceae</taxon>
        <taxon>Malvoideae</taxon>
        <taxon>Gossypium</taxon>
    </lineage>
</organism>
<accession>A0A2P5XSH2</accession>
<dbReference type="EMBL" id="KZ664305">
    <property type="protein sequence ID" value="PPS06309.1"/>
    <property type="molecule type" value="Genomic_DNA"/>
</dbReference>
<dbReference type="AlphaFoldDB" id="A0A2P5XSH2"/>
<gene>
    <name evidence="2" type="ORF">GOBAR_AA14330</name>
</gene>
<reference evidence="2 3" key="1">
    <citation type="submission" date="2015-01" db="EMBL/GenBank/DDBJ databases">
        <title>Genome of allotetraploid Gossypium barbadense reveals genomic plasticity and fiber elongation in cotton evolution.</title>
        <authorList>
            <person name="Chen X."/>
            <person name="Liu X."/>
            <person name="Zhao B."/>
            <person name="Zheng H."/>
            <person name="Hu Y."/>
            <person name="Lu G."/>
            <person name="Yang C."/>
            <person name="Chen J."/>
            <person name="Shan C."/>
            <person name="Zhang L."/>
            <person name="Zhou Y."/>
            <person name="Wang L."/>
            <person name="Guo W."/>
            <person name="Bai Y."/>
            <person name="Ruan J."/>
            <person name="Shangguan X."/>
            <person name="Mao Y."/>
            <person name="Jiang J."/>
            <person name="Zhu Y."/>
            <person name="Lei J."/>
            <person name="Kang H."/>
            <person name="Chen S."/>
            <person name="He X."/>
            <person name="Wang R."/>
            <person name="Wang Y."/>
            <person name="Chen J."/>
            <person name="Wang L."/>
            <person name="Yu S."/>
            <person name="Wang B."/>
            <person name="Wei J."/>
            <person name="Song S."/>
            <person name="Lu X."/>
            <person name="Gao Z."/>
            <person name="Gu W."/>
            <person name="Deng X."/>
            <person name="Ma D."/>
            <person name="Wang S."/>
            <person name="Liang W."/>
            <person name="Fang L."/>
            <person name="Cai C."/>
            <person name="Zhu X."/>
            <person name="Zhou B."/>
            <person name="Zhang Y."/>
            <person name="Chen Z."/>
            <person name="Xu S."/>
            <person name="Zhu R."/>
            <person name="Wang S."/>
            <person name="Zhang T."/>
            <person name="Zhao G."/>
        </authorList>
    </citation>
    <scope>NUCLEOTIDE SEQUENCE [LARGE SCALE GENOMIC DNA]</scope>
    <source>
        <strain evidence="3">cv. Xinhai21</strain>
        <tissue evidence="2">Leaf</tissue>
    </source>
</reference>
<protein>
    <submittedName>
        <fullName evidence="2">Uncharacterized protein</fullName>
    </submittedName>
</protein>
<dbReference type="OrthoDB" id="1737519at2759"/>
<feature type="region of interest" description="Disordered" evidence="1">
    <location>
        <begin position="1"/>
        <end position="96"/>
    </location>
</feature>